<dbReference type="Proteomes" id="UP000528734">
    <property type="component" value="Unassembled WGS sequence"/>
</dbReference>
<evidence type="ECO:0000256" key="1">
    <source>
        <dbReference type="SAM" id="MobiDB-lite"/>
    </source>
</evidence>
<dbReference type="Gene3D" id="6.20.20.10">
    <property type="match status" value="1"/>
</dbReference>
<dbReference type="EMBL" id="JAAVLW010000005">
    <property type="protein sequence ID" value="NOJ48117.1"/>
    <property type="molecule type" value="Genomic_DNA"/>
</dbReference>
<feature type="region of interest" description="Disordered" evidence="1">
    <location>
        <begin position="1"/>
        <end position="22"/>
    </location>
</feature>
<evidence type="ECO:0000313" key="2">
    <source>
        <dbReference type="EMBL" id="NOJ48117.1"/>
    </source>
</evidence>
<proteinExistence type="predicted"/>
<accession>A0A7Y4H7G0</accession>
<protein>
    <recommendedName>
        <fullName evidence="4">Molecular chaperone DnaJ</fullName>
    </recommendedName>
</protein>
<keyword evidence="3" id="KW-1185">Reference proteome</keyword>
<dbReference type="InterPro" id="IPR036410">
    <property type="entry name" value="HSP_DnaJ_Cys-rich_dom_sf"/>
</dbReference>
<name>A0A7Y4H7G0_9BRAD</name>
<dbReference type="AlphaFoldDB" id="A0A7Y4H7G0"/>
<dbReference type="RefSeq" id="WP_171710993.1">
    <property type="nucleotide sequence ID" value="NZ_JAAVLW010000005.1"/>
</dbReference>
<dbReference type="SUPFAM" id="SSF57938">
    <property type="entry name" value="DnaJ/Hsp40 cysteine-rich domain"/>
    <property type="match status" value="1"/>
</dbReference>
<evidence type="ECO:0008006" key="4">
    <source>
        <dbReference type="Google" id="ProtNLM"/>
    </source>
</evidence>
<sequence length="50" mass="4807">MLNPGDEAPRGTPGTGDDICPECHGKGRIGGAPCPKCGGSGTITRAIGGA</sequence>
<organism evidence="2 3">
    <name type="scientific">Bradyrhizobium archetypum</name>
    <dbReference type="NCBI Taxonomy" id="2721160"/>
    <lineage>
        <taxon>Bacteria</taxon>
        <taxon>Pseudomonadati</taxon>
        <taxon>Pseudomonadota</taxon>
        <taxon>Alphaproteobacteria</taxon>
        <taxon>Hyphomicrobiales</taxon>
        <taxon>Nitrobacteraceae</taxon>
        <taxon>Bradyrhizobium</taxon>
    </lineage>
</organism>
<reference evidence="2 3" key="1">
    <citation type="submission" date="2020-03" db="EMBL/GenBank/DDBJ databases">
        <title>Bradyrhizobium diversity isolated from nodules of Muelleranthus trifoliolatus.</title>
        <authorList>
            <person name="Klepa M."/>
            <person name="Helene L."/>
            <person name="Hungria M."/>
        </authorList>
    </citation>
    <scope>NUCLEOTIDE SEQUENCE [LARGE SCALE GENOMIC DNA]</scope>
    <source>
        <strain evidence="2 3">WSM 1744</strain>
    </source>
</reference>
<gene>
    <name evidence="2" type="ORF">HCN50_18005</name>
</gene>
<comment type="caution">
    <text evidence="2">The sequence shown here is derived from an EMBL/GenBank/DDBJ whole genome shotgun (WGS) entry which is preliminary data.</text>
</comment>
<evidence type="ECO:0000313" key="3">
    <source>
        <dbReference type="Proteomes" id="UP000528734"/>
    </source>
</evidence>